<keyword evidence="6 11" id="KW-0547">Nucleotide-binding</keyword>
<dbReference type="SUPFAM" id="SSF56059">
    <property type="entry name" value="Glutathione synthetase ATP-binding domain-like"/>
    <property type="match status" value="1"/>
</dbReference>
<dbReference type="SUPFAM" id="SSF51246">
    <property type="entry name" value="Rudiment single hybrid motif"/>
    <property type="match status" value="1"/>
</dbReference>
<dbReference type="GO" id="GO:0005524">
    <property type="term" value="F:ATP binding"/>
    <property type="evidence" value="ECO:0007669"/>
    <property type="project" value="UniProtKB-UniRule"/>
</dbReference>
<dbReference type="GO" id="GO:0004638">
    <property type="term" value="F:phosphoribosylaminoimidazole carboxylase activity"/>
    <property type="evidence" value="ECO:0007669"/>
    <property type="project" value="UniProtKB-UniRule"/>
</dbReference>
<keyword evidence="15" id="KW-1185">Reference proteome</keyword>
<evidence type="ECO:0000259" key="13">
    <source>
        <dbReference type="PROSITE" id="PS50975"/>
    </source>
</evidence>
<dbReference type="InterPro" id="IPR000031">
    <property type="entry name" value="PurE_dom"/>
</dbReference>
<dbReference type="FunFam" id="3.30.470.20:FF:000037">
    <property type="entry name" value="Phosphoribosylaminoimidazole carboxylase, chloroplastic"/>
    <property type="match status" value="1"/>
</dbReference>
<keyword evidence="7 11" id="KW-0658">Purine biosynthesis</keyword>
<dbReference type="Pfam" id="PF22660">
    <property type="entry name" value="RS_preATP-grasp-like"/>
    <property type="match status" value="1"/>
</dbReference>
<evidence type="ECO:0000256" key="9">
    <source>
        <dbReference type="ARBA" id="ARBA00022840"/>
    </source>
</evidence>
<evidence type="ECO:0000256" key="7">
    <source>
        <dbReference type="ARBA" id="ARBA00022755"/>
    </source>
</evidence>
<dbReference type="InterPro" id="IPR054350">
    <property type="entry name" value="PurT/PurK_preATP-grasp"/>
</dbReference>
<dbReference type="InterPro" id="IPR016185">
    <property type="entry name" value="PreATP-grasp_dom_sf"/>
</dbReference>
<dbReference type="HAMAP" id="MF_01928">
    <property type="entry name" value="PurK"/>
    <property type="match status" value="1"/>
</dbReference>
<evidence type="ECO:0000256" key="8">
    <source>
        <dbReference type="ARBA" id="ARBA00022793"/>
    </source>
</evidence>
<reference evidence="14 15" key="1">
    <citation type="journal article" date="2019" name="Sci. Rep.">
        <title>Comparative genomics of chytrid fungi reveal insights into the obligate biotrophic and pathogenic lifestyle of Synchytrium endobioticum.</title>
        <authorList>
            <person name="van de Vossenberg B.T.L.H."/>
            <person name="Warris S."/>
            <person name="Nguyen H.D.T."/>
            <person name="van Gent-Pelzer M.P.E."/>
            <person name="Joly D.L."/>
            <person name="van de Geest H.C."/>
            <person name="Bonants P.J.M."/>
            <person name="Smith D.S."/>
            <person name="Levesque C.A."/>
            <person name="van der Lee T.A.J."/>
        </authorList>
    </citation>
    <scope>NUCLEOTIDE SEQUENCE [LARGE SCALE GENOMIC DNA]</scope>
    <source>
        <strain evidence="14 15">CBS 809.83</strain>
    </source>
</reference>
<dbReference type="NCBIfam" id="TIGR01162">
    <property type="entry name" value="purE"/>
    <property type="match status" value="1"/>
</dbReference>
<dbReference type="Pfam" id="PF17769">
    <property type="entry name" value="PurK_C"/>
    <property type="match status" value="1"/>
</dbReference>
<keyword evidence="8 11" id="KW-0210">Decarboxylase</keyword>
<keyword evidence="9 11" id="KW-0067">ATP-binding</keyword>
<dbReference type="EC" id="4.1.1.21" evidence="4 11"/>
<feature type="region of interest" description="Disordered" evidence="12">
    <location>
        <begin position="385"/>
        <end position="414"/>
    </location>
</feature>
<evidence type="ECO:0000256" key="10">
    <source>
        <dbReference type="ARBA" id="ARBA00023239"/>
    </source>
</evidence>
<dbReference type="Gene3D" id="3.30.1490.20">
    <property type="entry name" value="ATP-grasp fold, A domain"/>
    <property type="match status" value="1"/>
</dbReference>
<accession>A0A507E3E5</accession>
<evidence type="ECO:0000256" key="5">
    <source>
        <dbReference type="ARBA" id="ARBA00021059"/>
    </source>
</evidence>
<dbReference type="FunFam" id="3.40.50.1970:FF:000013">
    <property type="entry name" value="Phosphoribosylaminoimidazole carboxylase"/>
    <property type="match status" value="1"/>
</dbReference>
<evidence type="ECO:0000313" key="15">
    <source>
        <dbReference type="Proteomes" id="UP000318582"/>
    </source>
</evidence>
<evidence type="ECO:0000256" key="1">
    <source>
        <dbReference type="ARBA" id="ARBA00001244"/>
    </source>
</evidence>
<evidence type="ECO:0000256" key="6">
    <source>
        <dbReference type="ARBA" id="ARBA00022741"/>
    </source>
</evidence>
<evidence type="ECO:0000313" key="14">
    <source>
        <dbReference type="EMBL" id="TPX57648.1"/>
    </source>
</evidence>
<evidence type="ECO:0000256" key="4">
    <source>
        <dbReference type="ARBA" id="ARBA00012329"/>
    </source>
</evidence>
<dbReference type="PROSITE" id="PS50975">
    <property type="entry name" value="ATP_GRASP"/>
    <property type="match status" value="1"/>
</dbReference>
<name>A0A507E3E5_9FUNG</name>
<sequence length="585" mass="62352">MEQQQQQVVGILGGGQLGRMMVEAANRLNLKVLVLDKTGTPAFDLCANADGHVVGDFRNPDSVETLASRCSVLTVEIEHVNADALESAAKKHGVEVRPSAQVVRVIQDKYVQKCHLEKLGVPVAQYVDLTAGSEERDIVAAGFGFPVMLKCKTLAYDGRGNRVVKTERDIANSIASLGGGPSKQGPALYLEKMVPFVKEVAVMVARGANGSVASYPCVETIQKDNICHVVIAPARIDGKIQNRAREIAEQAVKGLGGVGIFGVEMFLMPNEDLLLNEIAPRPHNSGHYATEACHTSQFEQHLRCVLGLPLGSAEMKVPAAGMINILGAADMQETMAPCGRSMTVPGATVHLYGKKETRAGRKMGHITVVAETLSTLLKRMDAILGGTSLSSPPSPPPSQSTSSDSSSQPSQHISPRLYQTAKVGIIMGSDSDLPTLKPAAEILTRFNIPFEVTIVSAHRTPRRLVEYATSAHSRGLQVIIAAAGGAAHLPGMVAAITPLPVIGVPVALKVLDGMDSLLSIVQMPRGIPVATVAINNSTNAALLATRILGAHVAEYRDAMQAYMKEQEEVVNDKIDTLEQVGWQKY</sequence>
<dbReference type="GO" id="GO:0046872">
    <property type="term" value="F:metal ion binding"/>
    <property type="evidence" value="ECO:0007669"/>
    <property type="project" value="InterPro"/>
</dbReference>
<dbReference type="SMART" id="SM01001">
    <property type="entry name" value="AIRC"/>
    <property type="match status" value="1"/>
</dbReference>
<dbReference type="InterPro" id="IPR005875">
    <property type="entry name" value="PurK"/>
</dbReference>
<organism evidence="14 15">
    <name type="scientific">Powellomyces hirtus</name>
    <dbReference type="NCBI Taxonomy" id="109895"/>
    <lineage>
        <taxon>Eukaryota</taxon>
        <taxon>Fungi</taxon>
        <taxon>Fungi incertae sedis</taxon>
        <taxon>Chytridiomycota</taxon>
        <taxon>Chytridiomycota incertae sedis</taxon>
        <taxon>Chytridiomycetes</taxon>
        <taxon>Spizellomycetales</taxon>
        <taxon>Powellomycetaceae</taxon>
        <taxon>Powellomyces</taxon>
    </lineage>
</organism>
<comment type="similarity">
    <text evidence="3 11">In the C-terminal section; belongs to the AIR carboxylase family. Class I subfamily.</text>
</comment>
<dbReference type="AlphaFoldDB" id="A0A507E3E5"/>
<gene>
    <name evidence="14" type="primary">ADE2</name>
    <name evidence="14" type="ORF">PhCBS80983_g03673</name>
</gene>
<dbReference type="SUPFAM" id="SSF52255">
    <property type="entry name" value="N5-CAIR mutase (phosphoribosylaminoimidazole carboxylase, PurE)"/>
    <property type="match status" value="1"/>
</dbReference>
<dbReference type="Proteomes" id="UP000318582">
    <property type="component" value="Unassembled WGS sequence"/>
</dbReference>
<dbReference type="Pfam" id="PF02222">
    <property type="entry name" value="ATP-grasp"/>
    <property type="match status" value="1"/>
</dbReference>
<evidence type="ECO:0000256" key="12">
    <source>
        <dbReference type="SAM" id="MobiDB-lite"/>
    </source>
</evidence>
<dbReference type="Gene3D" id="3.40.50.20">
    <property type="match status" value="1"/>
</dbReference>
<dbReference type="SUPFAM" id="SSF52440">
    <property type="entry name" value="PreATP-grasp domain"/>
    <property type="match status" value="1"/>
</dbReference>
<dbReference type="InterPro" id="IPR011761">
    <property type="entry name" value="ATP-grasp"/>
</dbReference>
<feature type="compositionally biased region" description="Low complexity" evidence="12">
    <location>
        <begin position="399"/>
        <end position="414"/>
    </location>
</feature>
<evidence type="ECO:0000256" key="2">
    <source>
        <dbReference type="ARBA" id="ARBA00004747"/>
    </source>
</evidence>
<protein>
    <recommendedName>
        <fullName evidence="5 11">Phosphoribosylaminoimidazole carboxylase</fullName>
        <ecNumber evidence="4 11">4.1.1.21</ecNumber>
    </recommendedName>
</protein>
<dbReference type="InterPro" id="IPR003135">
    <property type="entry name" value="ATP-grasp_carboxylate-amine"/>
</dbReference>
<evidence type="ECO:0000256" key="3">
    <source>
        <dbReference type="ARBA" id="ARBA00006114"/>
    </source>
</evidence>
<dbReference type="InterPro" id="IPR040686">
    <property type="entry name" value="PurK_C"/>
</dbReference>
<dbReference type="Gene3D" id="3.40.50.1970">
    <property type="match status" value="1"/>
</dbReference>
<comment type="catalytic activity">
    <reaction evidence="1 11">
        <text>5-amino-1-(5-phospho-D-ribosyl)imidazole-4-carboxylate + H(+) = 5-amino-1-(5-phospho-beta-D-ribosyl)imidazole + CO2</text>
        <dbReference type="Rhea" id="RHEA:10792"/>
        <dbReference type="ChEBI" id="CHEBI:15378"/>
        <dbReference type="ChEBI" id="CHEBI:16526"/>
        <dbReference type="ChEBI" id="CHEBI:77657"/>
        <dbReference type="ChEBI" id="CHEBI:137981"/>
        <dbReference type="EC" id="4.1.1.21"/>
    </reaction>
</comment>
<dbReference type="HAMAP" id="MF_01929">
    <property type="entry name" value="PurE_classI"/>
    <property type="match status" value="1"/>
</dbReference>
<dbReference type="PIRSF" id="PIRSF001340">
    <property type="entry name" value="AIR_carboxylase"/>
    <property type="match status" value="1"/>
</dbReference>
<dbReference type="NCBIfam" id="NF004679">
    <property type="entry name" value="PRK06019.1-5"/>
    <property type="match status" value="1"/>
</dbReference>
<proteinExistence type="inferred from homology"/>
<dbReference type="NCBIfam" id="TIGR01161">
    <property type="entry name" value="purK"/>
    <property type="match status" value="1"/>
</dbReference>
<dbReference type="Pfam" id="PF00731">
    <property type="entry name" value="AIRC"/>
    <property type="match status" value="1"/>
</dbReference>
<dbReference type="InterPro" id="IPR013815">
    <property type="entry name" value="ATP_grasp_subdomain_1"/>
</dbReference>
<dbReference type="EMBL" id="QEAQ01000049">
    <property type="protein sequence ID" value="TPX57648.1"/>
    <property type="molecule type" value="Genomic_DNA"/>
</dbReference>
<dbReference type="GO" id="GO:0006189">
    <property type="term" value="P:'de novo' IMP biosynthetic process"/>
    <property type="evidence" value="ECO:0007669"/>
    <property type="project" value="UniProtKB-UniRule"/>
</dbReference>
<keyword evidence="10 11" id="KW-0456">Lyase</keyword>
<dbReference type="PANTHER" id="PTHR11609">
    <property type="entry name" value="PURINE BIOSYNTHESIS PROTEIN 6/7, PUR6/7"/>
    <property type="match status" value="1"/>
</dbReference>
<dbReference type="UniPathway" id="UPA00074">
    <property type="reaction ID" value="UER00130"/>
</dbReference>
<dbReference type="InterPro" id="IPR011054">
    <property type="entry name" value="Rudment_hybrid_motif"/>
</dbReference>
<evidence type="ECO:0000256" key="11">
    <source>
        <dbReference type="PIRNR" id="PIRNR001340"/>
    </source>
</evidence>
<dbReference type="InterPro" id="IPR033747">
    <property type="entry name" value="PurE_ClassI"/>
</dbReference>
<comment type="pathway">
    <text evidence="2 11">Purine metabolism; IMP biosynthesis via de novo pathway; 5-amino-1-(5-phospho-D-ribosyl)imidazole-4-carboxylate from 5-amino-1-(5-phospho-D-ribosyl)imidazole (carboxylase route): step 1/1.</text>
</comment>
<comment type="caution">
    <text evidence="14">The sequence shown here is derived from an EMBL/GenBank/DDBJ whole genome shotgun (WGS) entry which is preliminary data.</text>
</comment>
<dbReference type="Gene3D" id="3.30.470.20">
    <property type="entry name" value="ATP-grasp fold, B domain"/>
    <property type="match status" value="1"/>
</dbReference>
<dbReference type="STRING" id="109895.A0A507E3E5"/>
<dbReference type="PANTHER" id="PTHR11609:SF5">
    <property type="entry name" value="PHOSPHORIBOSYLAMINOIMIDAZOLE CARBOXYLASE"/>
    <property type="match status" value="1"/>
</dbReference>
<feature type="domain" description="ATP-grasp" evidence="13">
    <location>
        <begin position="113"/>
        <end position="306"/>
    </location>
</feature>
<dbReference type="InterPro" id="IPR016301">
    <property type="entry name" value="Ade2_fungi/plant"/>
</dbReference>